<keyword evidence="2" id="KW-1185">Reference proteome</keyword>
<evidence type="ECO:0000313" key="1">
    <source>
        <dbReference type="EMBL" id="KAG0722436.1"/>
    </source>
</evidence>
<proteinExistence type="predicted"/>
<organism evidence="1 2">
    <name type="scientific">Chionoecetes opilio</name>
    <name type="common">Atlantic snow crab</name>
    <name type="synonym">Cancer opilio</name>
    <dbReference type="NCBI Taxonomy" id="41210"/>
    <lineage>
        <taxon>Eukaryota</taxon>
        <taxon>Metazoa</taxon>
        <taxon>Ecdysozoa</taxon>
        <taxon>Arthropoda</taxon>
        <taxon>Crustacea</taxon>
        <taxon>Multicrustacea</taxon>
        <taxon>Malacostraca</taxon>
        <taxon>Eumalacostraca</taxon>
        <taxon>Eucarida</taxon>
        <taxon>Decapoda</taxon>
        <taxon>Pleocyemata</taxon>
        <taxon>Brachyura</taxon>
        <taxon>Eubrachyura</taxon>
        <taxon>Majoidea</taxon>
        <taxon>Majidae</taxon>
        <taxon>Chionoecetes</taxon>
    </lineage>
</organism>
<accession>A0A8J4YEZ6</accession>
<gene>
    <name evidence="1" type="ORF">GWK47_044478</name>
</gene>
<sequence length="184" mass="20096">MHSLGGHIISKHGIIGPFGFEDDDNNTVMGTKERYIVVLKKLWRGLGTRRAGSCSHCSSSTSSIVSRLRQTFPFKMTRPCVILGRRAVPARYGRATMFNQEEWTSREVSDEGTAAKRRTVHQTPTISAMPVGRPAPTKTHTHQAAYWDSVGGASTRWIGRSLGARTDSSVGWNAPIGGREALGS</sequence>
<dbReference type="AlphaFoldDB" id="A0A8J4YEZ6"/>
<dbReference type="EMBL" id="JACEEZ010009505">
    <property type="protein sequence ID" value="KAG0722436.1"/>
    <property type="molecule type" value="Genomic_DNA"/>
</dbReference>
<evidence type="ECO:0000313" key="2">
    <source>
        <dbReference type="Proteomes" id="UP000770661"/>
    </source>
</evidence>
<dbReference type="Proteomes" id="UP000770661">
    <property type="component" value="Unassembled WGS sequence"/>
</dbReference>
<protein>
    <submittedName>
        <fullName evidence="1">Uncharacterized protein</fullName>
    </submittedName>
</protein>
<name>A0A8J4YEZ6_CHIOP</name>
<comment type="caution">
    <text evidence="1">The sequence shown here is derived from an EMBL/GenBank/DDBJ whole genome shotgun (WGS) entry which is preliminary data.</text>
</comment>
<dbReference type="OrthoDB" id="6375373at2759"/>
<reference evidence="1" key="1">
    <citation type="submission" date="2020-07" db="EMBL/GenBank/DDBJ databases">
        <title>The High-quality genome of the commercially important snow crab, Chionoecetes opilio.</title>
        <authorList>
            <person name="Jeong J.-H."/>
            <person name="Ryu S."/>
        </authorList>
    </citation>
    <scope>NUCLEOTIDE SEQUENCE</scope>
    <source>
        <strain evidence="1">MADBK_172401_WGS</strain>
        <tissue evidence="1">Digestive gland</tissue>
    </source>
</reference>